<protein>
    <submittedName>
        <fullName evidence="2">Uncharacterized protein</fullName>
    </submittedName>
</protein>
<feature type="transmembrane region" description="Helical" evidence="1">
    <location>
        <begin position="42"/>
        <end position="63"/>
    </location>
</feature>
<reference evidence="2 3" key="1">
    <citation type="journal article" date="2018" name="Sci. Rep.">
        <title>Genomic signatures of local adaptation to the degree of environmental predictability in rotifers.</title>
        <authorList>
            <person name="Franch-Gras L."/>
            <person name="Hahn C."/>
            <person name="Garcia-Roger E.M."/>
            <person name="Carmona M.J."/>
            <person name="Serra M."/>
            <person name="Gomez A."/>
        </authorList>
    </citation>
    <scope>NUCLEOTIDE SEQUENCE [LARGE SCALE GENOMIC DNA]</scope>
    <source>
        <strain evidence="2">HYR1</strain>
    </source>
</reference>
<evidence type="ECO:0000313" key="2">
    <source>
        <dbReference type="EMBL" id="RNA10497.1"/>
    </source>
</evidence>
<evidence type="ECO:0000256" key="1">
    <source>
        <dbReference type="SAM" id="Phobius"/>
    </source>
</evidence>
<comment type="caution">
    <text evidence="2">The sequence shown here is derived from an EMBL/GenBank/DDBJ whole genome shotgun (WGS) entry which is preliminary data.</text>
</comment>
<sequence>MYQLIQALHQVKKSHEKIVKKQILFFTYFRSFYTVDIGNKVAFLPLSTLMMSILEWLFKFYVLDKFFFVENRKIYSSNLLLYPIIEYYQSTCRVFAEFLQRLNFGGTKFVSADTFCRKIFRLRGIYGVLENQAHNHLLFSLDTTSKIRHQKKNSIKIV</sequence>
<name>A0A3M7QGD3_BRAPC</name>
<dbReference type="AlphaFoldDB" id="A0A3M7QGD3"/>
<dbReference type="EMBL" id="REGN01006179">
    <property type="protein sequence ID" value="RNA10497.1"/>
    <property type="molecule type" value="Genomic_DNA"/>
</dbReference>
<accession>A0A3M7QGD3</accession>
<keyword evidence="1" id="KW-0812">Transmembrane</keyword>
<keyword evidence="1" id="KW-0472">Membrane</keyword>
<evidence type="ECO:0000313" key="3">
    <source>
        <dbReference type="Proteomes" id="UP000276133"/>
    </source>
</evidence>
<gene>
    <name evidence="2" type="ORF">BpHYR1_033922</name>
</gene>
<proteinExistence type="predicted"/>
<organism evidence="2 3">
    <name type="scientific">Brachionus plicatilis</name>
    <name type="common">Marine rotifer</name>
    <name type="synonym">Brachionus muelleri</name>
    <dbReference type="NCBI Taxonomy" id="10195"/>
    <lineage>
        <taxon>Eukaryota</taxon>
        <taxon>Metazoa</taxon>
        <taxon>Spiralia</taxon>
        <taxon>Gnathifera</taxon>
        <taxon>Rotifera</taxon>
        <taxon>Eurotatoria</taxon>
        <taxon>Monogononta</taxon>
        <taxon>Pseudotrocha</taxon>
        <taxon>Ploima</taxon>
        <taxon>Brachionidae</taxon>
        <taxon>Brachionus</taxon>
    </lineage>
</organism>
<keyword evidence="3" id="KW-1185">Reference proteome</keyword>
<keyword evidence="1" id="KW-1133">Transmembrane helix</keyword>
<dbReference type="Proteomes" id="UP000276133">
    <property type="component" value="Unassembled WGS sequence"/>
</dbReference>